<dbReference type="AlphaFoldDB" id="A0A117IW39"/>
<protein>
    <recommendedName>
        <fullName evidence="2">AMP-dependent synthetase/ligase domain-containing protein</fullName>
    </recommendedName>
</protein>
<evidence type="ECO:0000313" key="4">
    <source>
        <dbReference type="Proteomes" id="UP000054011"/>
    </source>
</evidence>
<dbReference type="RefSeq" id="WP_058942551.1">
    <property type="nucleotide sequence ID" value="NZ_LNSV01000030.1"/>
</dbReference>
<evidence type="ECO:0000256" key="1">
    <source>
        <dbReference type="SAM" id="MobiDB-lite"/>
    </source>
</evidence>
<dbReference type="InterPro" id="IPR042099">
    <property type="entry name" value="ANL_N_sf"/>
</dbReference>
<accession>A0A117IW39</accession>
<proteinExistence type="predicted"/>
<feature type="region of interest" description="Disordered" evidence="1">
    <location>
        <begin position="387"/>
        <end position="412"/>
    </location>
</feature>
<dbReference type="Gene3D" id="3.40.50.12780">
    <property type="entry name" value="N-terminal domain of ligase-like"/>
    <property type="match status" value="1"/>
</dbReference>
<keyword evidence="4" id="KW-1185">Reference proteome</keyword>
<dbReference type="OrthoDB" id="580775at2"/>
<sequence length="412" mass="45846">MTLDSDDATLKSLEEIERARAAWEDRPRHSSPDAAYRAFVDELRRDVPFYRDAGVELPLTDRAVHQENGELFRSPRVAATYRLSSSGTTGKPLEVRLDDAAWYAVNYRFFAQIRDVAGLPADLFRRGEPAVVFISNKPGRASFVRPLPPLGNGLYVRLQLGGADALRLFSRLRAPVLYGKPTYLLDLRAALLRQGAAEPPWTPRLLLVSGEPLHDDDRRRLTDYFRAPVVDALASTEGGLVAATTPDARTYRVFGENVRLEVLDEHGAPRPAGAGELVLTNLVNRGTFVARYRTGDHAELDTAPDGTQRLLRLRGREPGTLRFRTAELPAETVTGAVGHLPGLGDFQVDLRDPDRTVLRWAPEPGRPDEEGLRRELRAALDRLLPGEEPLLERHERITPPGGKKRRYLTAPA</sequence>
<dbReference type="SUPFAM" id="SSF56801">
    <property type="entry name" value="Acetyl-CoA synthetase-like"/>
    <property type="match status" value="1"/>
</dbReference>
<dbReference type="PANTHER" id="PTHR36932:SF1">
    <property type="entry name" value="CAPSULAR POLYSACCHARIDE BIOSYNTHESIS PROTEIN"/>
    <property type="match status" value="1"/>
</dbReference>
<dbReference type="STRING" id="936756.ATE80_14070"/>
<evidence type="ECO:0000313" key="3">
    <source>
        <dbReference type="EMBL" id="KUH38195.1"/>
    </source>
</evidence>
<dbReference type="Pfam" id="PF00501">
    <property type="entry name" value="AMP-binding"/>
    <property type="match status" value="1"/>
</dbReference>
<name>A0A117IW39_9ACTN</name>
<dbReference type="InterPro" id="IPR053158">
    <property type="entry name" value="CapK_Type1_Caps_Biosynth"/>
</dbReference>
<dbReference type="EMBL" id="LNSV01000030">
    <property type="protein sequence ID" value="KUH38195.1"/>
    <property type="molecule type" value="Genomic_DNA"/>
</dbReference>
<feature type="compositionally biased region" description="Basic residues" evidence="1">
    <location>
        <begin position="402"/>
        <end position="412"/>
    </location>
</feature>
<comment type="caution">
    <text evidence="3">The sequence shown here is derived from an EMBL/GenBank/DDBJ whole genome shotgun (WGS) entry which is preliminary data.</text>
</comment>
<dbReference type="PANTHER" id="PTHR36932">
    <property type="entry name" value="CAPSULAR POLYSACCHARIDE BIOSYNTHESIS PROTEIN"/>
    <property type="match status" value="1"/>
</dbReference>
<dbReference type="InterPro" id="IPR000873">
    <property type="entry name" value="AMP-dep_synth/lig_dom"/>
</dbReference>
<gene>
    <name evidence="3" type="ORF">ATE80_14070</name>
</gene>
<reference evidence="3 4" key="1">
    <citation type="submission" date="2015-11" db="EMBL/GenBank/DDBJ databases">
        <title>Genome-wide analysis reveals the secondary metabolome in Streptomyces kanasensis ZX01.</title>
        <authorList>
            <person name="Zhang G."/>
            <person name="Han L."/>
            <person name="Feng J."/>
            <person name="Zhang X."/>
        </authorList>
    </citation>
    <scope>NUCLEOTIDE SEQUENCE [LARGE SCALE GENOMIC DNA]</scope>
    <source>
        <strain evidence="3 4">ZX01</strain>
    </source>
</reference>
<organism evidence="3 4">
    <name type="scientific">Streptomyces kanasensis</name>
    <dbReference type="NCBI Taxonomy" id="936756"/>
    <lineage>
        <taxon>Bacteria</taxon>
        <taxon>Bacillati</taxon>
        <taxon>Actinomycetota</taxon>
        <taxon>Actinomycetes</taxon>
        <taxon>Kitasatosporales</taxon>
        <taxon>Streptomycetaceae</taxon>
        <taxon>Streptomyces</taxon>
    </lineage>
</organism>
<evidence type="ECO:0000259" key="2">
    <source>
        <dbReference type="Pfam" id="PF00501"/>
    </source>
</evidence>
<dbReference type="Proteomes" id="UP000054011">
    <property type="component" value="Unassembled WGS sequence"/>
</dbReference>
<feature type="domain" description="AMP-dependent synthetase/ligase" evidence="2">
    <location>
        <begin position="85"/>
        <end position="279"/>
    </location>
</feature>